<dbReference type="RefSeq" id="WP_214176190.1">
    <property type="nucleotide sequence ID" value="NZ_JAHCVK010000008.1"/>
</dbReference>
<dbReference type="SUPFAM" id="SSF55781">
    <property type="entry name" value="GAF domain-like"/>
    <property type="match status" value="1"/>
</dbReference>
<dbReference type="EMBL" id="JAHCVK010000008">
    <property type="protein sequence ID" value="MBT0654181.1"/>
    <property type="molecule type" value="Genomic_DNA"/>
</dbReference>
<evidence type="ECO:0000259" key="3">
    <source>
        <dbReference type="PROSITE" id="PS50110"/>
    </source>
</evidence>
<feature type="region of interest" description="Disordered" evidence="2">
    <location>
        <begin position="205"/>
        <end position="228"/>
    </location>
</feature>
<keyword evidence="1" id="KW-0597">Phosphoprotein</keyword>
<evidence type="ECO:0000256" key="1">
    <source>
        <dbReference type="PROSITE-ProRule" id="PRU00169"/>
    </source>
</evidence>
<feature type="modified residue" description="4-aspartylphosphate" evidence="1">
    <location>
        <position position="291"/>
    </location>
</feature>
<dbReference type="Gene3D" id="3.40.50.2300">
    <property type="match status" value="1"/>
</dbReference>
<proteinExistence type="predicted"/>
<dbReference type="SUPFAM" id="SSF52172">
    <property type="entry name" value="CheY-like"/>
    <property type="match status" value="1"/>
</dbReference>
<evidence type="ECO:0000256" key="2">
    <source>
        <dbReference type="SAM" id="MobiDB-lite"/>
    </source>
</evidence>
<dbReference type="InterPro" id="IPR025497">
    <property type="entry name" value="PatA-like_N"/>
</dbReference>
<keyword evidence="5" id="KW-1185">Reference proteome</keyword>
<feature type="domain" description="Response regulatory" evidence="3">
    <location>
        <begin position="238"/>
        <end position="361"/>
    </location>
</feature>
<dbReference type="PROSITE" id="PS50110">
    <property type="entry name" value="RESPONSE_REGULATORY"/>
    <property type="match status" value="1"/>
</dbReference>
<evidence type="ECO:0000313" key="5">
    <source>
        <dbReference type="Proteomes" id="UP000756860"/>
    </source>
</evidence>
<evidence type="ECO:0000313" key="4">
    <source>
        <dbReference type="EMBL" id="MBT0654181.1"/>
    </source>
</evidence>
<accession>A0ABS5SHR9</accession>
<dbReference type="Proteomes" id="UP000756860">
    <property type="component" value="Unassembled WGS sequence"/>
</dbReference>
<dbReference type="PANTHER" id="PTHR36304">
    <property type="entry name" value="DOMAIN GTPASE-ACTIVATING PROTEIN, PUTATIVE-RELATED-RELATED"/>
    <property type="match status" value="1"/>
</dbReference>
<dbReference type="InterPro" id="IPR001789">
    <property type="entry name" value="Sig_transdc_resp-reg_receiver"/>
</dbReference>
<protein>
    <submittedName>
        <fullName evidence="4">DUF4388 domain-containing protein</fullName>
    </submittedName>
</protein>
<dbReference type="PANTHER" id="PTHR36304:SF4">
    <property type="entry name" value="DUF4388 DOMAIN-CONTAINING PROTEIN"/>
    <property type="match status" value="1"/>
</dbReference>
<name>A0ABS5SHR9_9BACT</name>
<comment type="caution">
    <text evidence="4">The sequence shown here is derived from an EMBL/GenBank/DDBJ whole genome shotgun (WGS) entry which is preliminary data.</text>
</comment>
<dbReference type="InterPro" id="IPR011006">
    <property type="entry name" value="CheY-like_superfamily"/>
</dbReference>
<dbReference type="InterPro" id="IPR029016">
    <property type="entry name" value="GAF-like_dom_sf"/>
</dbReference>
<dbReference type="InterPro" id="IPR037257">
    <property type="entry name" value="T2SS_E_N_sf"/>
</dbReference>
<dbReference type="Pfam" id="PF14332">
    <property type="entry name" value="DUF4388"/>
    <property type="match status" value="1"/>
</dbReference>
<gene>
    <name evidence="4" type="ORF">KI810_14045</name>
</gene>
<sequence>MSLVGNLEDLGLGEILQIVSLSRKSGLLTLHSRGREGKIFFRSGQVIRASSSAFHQNLGEVLVQKGVIDLPALKKSLAIQETEGFRERLGTILIKHYNVTPDTIEQVVREQIENVVYSLFAWAEGTFDFELQDNVAPIDNTHLDPVQFMLDQGLNPQFLAMEGSRIIDERRHRGEVIDEMPADVLPPVRPEESVDLAFDLIQSSAPAPQPAGGAEPAGGSPAEPVAAPGSAEPVAVRQLVLVDDDTTTREIMVASLQVCGYEVFAFEGSEDGLIKIDTLYREGIRPTLLVDLIMPRMDGSGILGGLELLDLVHTNFPELPVLVVADYNNSDAERKVREMGYAFAMKPRKTELADPGTLEVFSALLRQELHRVEAGEAPAEWNDKVNIADELRLEMGEELGPGRGQVEQSTGISLLRGMLEELNNPSLGGGIILLVLRFASEFMNRAVVFIVKKDEIVGLGQFGIQDREGLADSRVRTMRIPRDEESLFARVIESQQPLKVKPDDGQWNRYLIERLGGEYPAEIFAGPIVSEGKVVAILYGDNLPEHKPVGDTDSLEIFLSQAGMAMEKVLLQRRLQDKSPEGL</sequence>
<dbReference type="Gene3D" id="3.30.450.40">
    <property type="match status" value="1"/>
</dbReference>
<reference evidence="4 5" key="1">
    <citation type="submission" date="2021-05" db="EMBL/GenBank/DDBJ databases">
        <title>The draft genome of Geobacter luticola JCM 17780.</title>
        <authorList>
            <person name="Xu Z."/>
            <person name="Masuda Y."/>
            <person name="Itoh H."/>
            <person name="Senoo K."/>
        </authorList>
    </citation>
    <scope>NUCLEOTIDE SEQUENCE [LARGE SCALE GENOMIC DNA]</scope>
    <source>
        <strain evidence="4 5">JCM 17780</strain>
    </source>
</reference>
<dbReference type="CDD" id="cd00156">
    <property type="entry name" value="REC"/>
    <property type="match status" value="1"/>
</dbReference>
<organism evidence="4 5">
    <name type="scientific">Geomobilimonas luticola</name>
    <dbReference type="NCBI Taxonomy" id="1114878"/>
    <lineage>
        <taxon>Bacteria</taxon>
        <taxon>Pseudomonadati</taxon>
        <taxon>Thermodesulfobacteriota</taxon>
        <taxon>Desulfuromonadia</taxon>
        <taxon>Geobacterales</taxon>
        <taxon>Geobacteraceae</taxon>
        <taxon>Geomobilimonas</taxon>
    </lineage>
</organism>
<dbReference type="SUPFAM" id="SSF160246">
    <property type="entry name" value="EspE N-terminal domain-like"/>
    <property type="match status" value="1"/>
</dbReference>